<dbReference type="AlphaFoldDB" id="A0A1M6I258"/>
<protein>
    <submittedName>
        <fullName evidence="1">Uncharacterized protein</fullName>
    </submittedName>
</protein>
<evidence type="ECO:0000313" key="1">
    <source>
        <dbReference type="EMBL" id="SHJ28344.1"/>
    </source>
</evidence>
<evidence type="ECO:0000313" key="2">
    <source>
        <dbReference type="Proteomes" id="UP000184536"/>
    </source>
</evidence>
<dbReference type="EMBL" id="FQZV01000019">
    <property type="protein sequence ID" value="SHJ28344.1"/>
    <property type="molecule type" value="Genomic_DNA"/>
</dbReference>
<sequence length="50" mass="5719">MEYTILGANDSSVYIESEDVLISDWQSALDLMMTVKYEKDCSRIVLDKKA</sequence>
<accession>A0A1M6I258</accession>
<name>A0A1M6I258_9FIRM</name>
<reference evidence="2" key="1">
    <citation type="submission" date="2016-11" db="EMBL/GenBank/DDBJ databases">
        <authorList>
            <person name="Varghese N."/>
            <person name="Submissions S."/>
        </authorList>
    </citation>
    <scope>NUCLEOTIDE SEQUENCE [LARGE SCALE GENOMIC DNA]</scope>
    <source>
        <strain evidence="2">DSM 17957</strain>
    </source>
</reference>
<organism evidence="1 2">
    <name type="scientific">Geosporobacter subterraneus DSM 17957</name>
    <dbReference type="NCBI Taxonomy" id="1121919"/>
    <lineage>
        <taxon>Bacteria</taxon>
        <taxon>Bacillati</taxon>
        <taxon>Bacillota</taxon>
        <taxon>Clostridia</taxon>
        <taxon>Peptostreptococcales</taxon>
        <taxon>Thermotaleaceae</taxon>
        <taxon>Geosporobacter</taxon>
    </lineage>
</organism>
<proteinExistence type="predicted"/>
<keyword evidence="2" id="KW-1185">Reference proteome</keyword>
<dbReference type="RefSeq" id="WP_330392589.1">
    <property type="nucleotide sequence ID" value="NZ_FQZV01000019.1"/>
</dbReference>
<gene>
    <name evidence="1" type="ORF">SAMN02745975_01713</name>
</gene>
<dbReference type="Proteomes" id="UP000184536">
    <property type="component" value="Unassembled WGS sequence"/>
</dbReference>